<dbReference type="Gene3D" id="3.60.10.10">
    <property type="entry name" value="Endonuclease/exonuclease/phosphatase"/>
    <property type="match status" value="1"/>
</dbReference>
<keyword evidence="1" id="KW-1185">Reference proteome</keyword>
<accession>A0A914WEJ7</accession>
<dbReference type="SUPFAM" id="SSF56219">
    <property type="entry name" value="DNase I-like"/>
    <property type="match status" value="1"/>
</dbReference>
<sequence length="195" mass="22646">MEVHRFDDQLMKIVITTDNHKLHVFSAYALQTGCSDHVKDEFWMMLDHKTADILQGEPIIVMGDLNGHIGKQKDGHRADGGHGYGKRNEDGERILDYTDVHDLVIVNSFFTKRDSQLKTFYSGLTSSQIDFVLVRRRDFLLITDAKVVPYETVATQHHPVICTMRIKPPKQRHDNQTGPAWTKWWRWKEKKDKSS</sequence>
<proteinExistence type="predicted"/>
<evidence type="ECO:0000313" key="1">
    <source>
        <dbReference type="Proteomes" id="UP000887566"/>
    </source>
</evidence>
<organism evidence="1 2">
    <name type="scientific">Plectus sambesii</name>
    <dbReference type="NCBI Taxonomy" id="2011161"/>
    <lineage>
        <taxon>Eukaryota</taxon>
        <taxon>Metazoa</taxon>
        <taxon>Ecdysozoa</taxon>
        <taxon>Nematoda</taxon>
        <taxon>Chromadorea</taxon>
        <taxon>Plectida</taxon>
        <taxon>Plectina</taxon>
        <taxon>Plectoidea</taxon>
        <taxon>Plectidae</taxon>
        <taxon>Plectus</taxon>
    </lineage>
</organism>
<dbReference type="AlphaFoldDB" id="A0A914WEJ7"/>
<evidence type="ECO:0000313" key="2">
    <source>
        <dbReference type="WBParaSite" id="PSAMB.scaffold3904size16460.g22846.t1"/>
    </source>
</evidence>
<dbReference type="InterPro" id="IPR027124">
    <property type="entry name" value="Swc5/CFDP1/2"/>
</dbReference>
<dbReference type="Proteomes" id="UP000887566">
    <property type="component" value="Unplaced"/>
</dbReference>
<reference evidence="2" key="1">
    <citation type="submission" date="2022-11" db="UniProtKB">
        <authorList>
            <consortium name="WormBaseParasite"/>
        </authorList>
    </citation>
    <scope>IDENTIFICATION</scope>
</reference>
<dbReference type="PANTHER" id="PTHR23227">
    <property type="entry name" value="BUCENTAUR RELATED"/>
    <property type="match status" value="1"/>
</dbReference>
<protein>
    <submittedName>
        <fullName evidence="2">Uncharacterized protein</fullName>
    </submittedName>
</protein>
<dbReference type="WBParaSite" id="PSAMB.scaffold3904size16460.g22846.t1">
    <property type="protein sequence ID" value="PSAMB.scaffold3904size16460.g22846.t1"/>
    <property type="gene ID" value="PSAMB.scaffold3904size16460.g22846"/>
</dbReference>
<name>A0A914WEJ7_9BILA</name>
<dbReference type="PANTHER" id="PTHR23227:SF67">
    <property type="entry name" value="CRANIOFACIAL DEVELOPMENT PROTEIN 2-LIKE"/>
    <property type="match status" value="1"/>
</dbReference>
<dbReference type="InterPro" id="IPR036691">
    <property type="entry name" value="Endo/exonu/phosph_ase_sf"/>
</dbReference>